<keyword evidence="3 6" id="KW-0808">Transferase</keyword>
<evidence type="ECO:0000256" key="4">
    <source>
        <dbReference type="SAM" id="Phobius"/>
    </source>
</evidence>
<dbReference type="RefSeq" id="WP_320555363.1">
    <property type="nucleotide sequence ID" value="NZ_JAXDAE010000005.1"/>
</dbReference>
<keyword evidence="4" id="KW-0472">Membrane</keyword>
<feature type="transmembrane region" description="Helical" evidence="4">
    <location>
        <begin position="338"/>
        <end position="363"/>
    </location>
</feature>
<dbReference type="PANTHER" id="PTHR43630">
    <property type="entry name" value="POLY-BETA-1,6-N-ACETYL-D-GLUCOSAMINE SYNTHASE"/>
    <property type="match status" value="1"/>
</dbReference>
<dbReference type="InterPro" id="IPR029044">
    <property type="entry name" value="Nucleotide-diphossugar_trans"/>
</dbReference>
<feature type="transmembrane region" description="Helical" evidence="4">
    <location>
        <begin position="311"/>
        <end position="331"/>
    </location>
</feature>
<dbReference type="PANTHER" id="PTHR43630:SF1">
    <property type="entry name" value="POLY-BETA-1,6-N-ACETYL-D-GLUCOSAMINE SYNTHASE"/>
    <property type="match status" value="1"/>
</dbReference>
<name>A0ABU5EL30_9FLAO</name>
<dbReference type="GO" id="GO:0016757">
    <property type="term" value="F:glycosyltransferase activity"/>
    <property type="evidence" value="ECO:0007669"/>
    <property type="project" value="UniProtKB-KW"/>
</dbReference>
<dbReference type="EMBL" id="JAXDAE010000005">
    <property type="protein sequence ID" value="MDY2586988.1"/>
    <property type="molecule type" value="Genomic_DNA"/>
</dbReference>
<evidence type="ECO:0000256" key="1">
    <source>
        <dbReference type="ARBA" id="ARBA00006739"/>
    </source>
</evidence>
<evidence type="ECO:0000259" key="5">
    <source>
        <dbReference type="Pfam" id="PF00535"/>
    </source>
</evidence>
<feature type="transmembrane region" description="Helical" evidence="4">
    <location>
        <begin position="283"/>
        <end position="305"/>
    </location>
</feature>
<proteinExistence type="inferred from homology"/>
<keyword evidence="4" id="KW-0812">Transmembrane</keyword>
<accession>A0ABU5EL30</accession>
<keyword evidence="2 6" id="KW-0328">Glycosyltransferase</keyword>
<comment type="caution">
    <text evidence="6">The sequence shown here is derived from an EMBL/GenBank/DDBJ whole genome shotgun (WGS) entry which is preliminary data.</text>
</comment>
<evidence type="ECO:0000256" key="2">
    <source>
        <dbReference type="ARBA" id="ARBA00022676"/>
    </source>
</evidence>
<reference evidence="6 7" key="1">
    <citation type="submission" date="2023-11" db="EMBL/GenBank/DDBJ databases">
        <title>Winogradskyella pelagius sp. nov., isolated from coastal sediment.</title>
        <authorList>
            <person name="Li F."/>
        </authorList>
    </citation>
    <scope>NUCLEOTIDE SEQUENCE [LARGE SCALE GENOMIC DNA]</scope>
    <source>
        <strain evidence="6 7">KCTC 23502</strain>
    </source>
</reference>
<dbReference type="SUPFAM" id="SSF53448">
    <property type="entry name" value="Nucleotide-diphospho-sugar transferases"/>
    <property type="match status" value="1"/>
</dbReference>
<dbReference type="Gene3D" id="3.90.550.10">
    <property type="entry name" value="Spore Coat Polysaccharide Biosynthesis Protein SpsA, Chain A"/>
    <property type="match status" value="1"/>
</dbReference>
<gene>
    <name evidence="6" type="ORF">SNF14_06530</name>
</gene>
<dbReference type="InterPro" id="IPR001173">
    <property type="entry name" value="Glyco_trans_2-like"/>
</dbReference>
<dbReference type="Pfam" id="PF00535">
    <property type="entry name" value="Glycos_transf_2"/>
    <property type="match status" value="1"/>
</dbReference>
<feature type="domain" description="Glycosyltransferase 2-like" evidence="5">
    <location>
        <begin position="45"/>
        <end position="211"/>
    </location>
</feature>
<sequence>MSLATALFITFIVVVSIQAIYYTVFLYAFSGKPAQTKFKKHIPLTVIICAKNEAKNLKNNLPAILEQDYSNFEVVLVNDGSSDKTLKVMKTFEASHSNIKIVDVKTIETFWGNKKYALTLGIKASSNDFLVFTDADCKPATNKWLAHISSKFSNEKAIVLGYGAYAKKKRSFLNALIRFETVITALQYFSYAQLGVPYMGVGRNMAYRKELFFNNNGFNSHMALKSGDDDLFINQVAKSKNTEICYEKDAFTISEPKTSFKDWILQKRRHVSTAKFYKTKHKVLLALFYISQLLFWIISITLLFLAFKTQWVVVLIIFRFVIQLLCFGFTAKKLDAMNLLVLAPFLELFLVSTQLSIFITNLISTPKHWK</sequence>
<keyword evidence="4" id="KW-1133">Transmembrane helix</keyword>
<protein>
    <submittedName>
        <fullName evidence="6">Glycosyltransferase</fullName>
        <ecNumber evidence="6">2.4.-.-</ecNumber>
    </submittedName>
</protein>
<dbReference type="EC" id="2.4.-.-" evidence="6"/>
<evidence type="ECO:0000313" key="6">
    <source>
        <dbReference type="EMBL" id="MDY2586988.1"/>
    </source>
</evidence>
<evidence type="ECO:0000256" key="3">
    <source>
        <dbReference type="ARBA" id="ARBA00022679"/>
    </source>
</evidence>
<feature type="transmembrane region" description="Helical" evidence="4">
    <location>
        <begin position="6"/>
        <end position="29"/>
    </location>
</feature>
<keyword evidence="7" id="KW-1185">Reference proteome</keyword>
<organism evidence="6 7">
    <name type="scientific">Winogradskyella aquimaris</name>
    <dbReference type="NCBI Taxonomy" id="864074"/>
    <lineage>
        <taxon>Bacteria</taxon>
        <taxon>Pseudomonadati</taxon>
        <taxon>Bacteroidota</taxon>
        <taxon>Flavobacteriia</taxon>
        <taxon>Flavobacteriales</taxon>
        <taxon>Flavobacteriaceae</taxon>
        <taxon>Winogradskyella</taxon>
    </lineage>
</organism>
<dbReference type="Proteomes" id="UP001285855">
    <property type="component" value="Unassembled WGS sequence"/>
</dbReference>
<comment type="similarity">
    <text evidence="1">Belongs to the glycosyltransferase 2 family.</text>
</comment>
<evidence type="ECO:0000313" key="7">
    <source>
        <dbReference type="Proteomes" id="UP001285855"/>
    </source>
</evidence>